<dbReference type="PANTHER" id="PTHR15343:SF0">
    <property type="entry name" value="T-CELL ANTIGEN CD7"/>
    <property type="match status" value="1"/>
</dbReference>
<dbReference type="SUPFAM" id="SSF48726">
    <property type="entry name" value="Immunoglobulin"/>
    <property type="match status" value="1"/>
</dbReference>
<name>A0A8C3PNA3_9CHAR</name>
<sequence length="193" mass="21924">MLWISHLPTASLFLLLLLCFPGQNGGENEQSTDTVSVWEGGSISITCSHSENQVGMHLKTIIQPTNVFYVSEENTYIHPDFKSRLTYSREGSNLKITLHRLQESDSNIYQCSKYILSEGHHKRLNGKVTIIMVKGIAIAPFYTVCFVLQMKKYFQKKKANAVYEDMSYSSRRSTLVRTNTYSMDKSVPAGTEH</sequence>
<dbReference type="AlphaFoldDB" id="A0A8C3PNA3"/>
<dbReference type="Ensembl" id="ENSCPGT00000015937.1">
    <property type="protein sequence ID" value="ENSCPGP00000014537.1"/>
    <property type="gene ID" value="ENSCPGG00000010287.1"/>
</dbReference>
<accession>A0A8C3PNA3</accession>
<keyword evidence="2" id="KW-0732">Signal</keyword>
<evidence type="ECO:0000313" key="5">
    <source>
        <dbReference type="Proteomes" id="UP000694419"/>
    </source>
</evidence>
<dbReference type="Gene3D" id="2.60.40.10">
    <property type="entry name" value="Immunoglobulins"/>
    <property type="match status" value="1"/>
</dbReference>
<reference evidence="4" key="1">
    <citation type="submission" date="2025-08" db="UniProtKB">
        <authorList>
            <consortium name="Ensembl"/>
        </authorList>
    </citation>
    <scope>IDENTIFICATION</scope>
</reference>
<dbReference type="PROSITE" id="PS50835">
    <property type="entry name" value="IG_LIKE"/>
    <property type="match status" value="1"/>
</dbReference>
<dbReference type="Pfam" id="PF07686">
    <property type="entry name" value="V-set"/>
    <property type="match status" value="1"/>
</dbReference>
<evidence type="ECO:0000313" key="4">
    <source>
        <dbReference type="Ensembl" id="ENSCPGP00000014537.1"/>
    </source>
</evidence>
<evidence type="ECO:0000259" key="3">
    <source>
        <dbReference type="PROSITE" id="PS50835"/>
    </source>
</evidence>
<feature type="signal peptide" evidence="2">
    <location>
        <begin position="1"/>
        <end position="26"/>
    </location>
</feature>
<dbReference type="InterPro" id="IPR007110">
    <property type="entry name" value="Ig-like_dom"/>
</dbReference>
<dbReference type="InterPro" id="IPR013106">
    <property type="entry name" value="Ig_V-set"/>
</dbReference>
<evidence type="ECO:0000256" key="2">
    <source>
        <dbReference type="SAM" id="SignalP"/>
    </source>
</evidence>
<evidence type="ECO:0000256" key="1">
    <source>
        <dbReference type="SAM" id="Phobius"/>
    </source>
</evidence>
<reference evidence="4" key="2">
    <citation type="submission" date="2025-09" db="UniProtKB">
        <authorList>
            <consortium name="Ensembl"/>
        </authorList>
    </citation>
    <scope>IDENTIFICATION</scope>
</reference>
<dbReference type="InterPro" id="IPR036179">
    <property type="entry name" value="Ig-like_dom_sf"/>
</dbReference>
<proteinExistence type="predicted"/>
<feature type="transmembrane region" description="Helical" evidence="1">
    <location>
        <begin position="128"/>
        <end position="148"/>
    </location>
</feature>
<dbReference type="InterPro" id="IPR039090">
    <property type="entry name" value="CD7"/>
</dbReference>
<dbReference type="PANTHER" id="PTHR15343">
    <property type="entry name" value="CD7"/>
    <property type="match status" value="1"/>
</dbReference>
<dbReference type="GO" id="GO:0016020">
    <property type="term" value="C:membrane"/>
    <property type="evidence" value="ECO:0007669"/>
    <property type="project" value="InterPro"/>
</dbReference>
<keyword evidence="1" id="KW-0472">Membrane</keyword>
<keyword evidence="5" id="KW-1185">Reference proteome</keyword>
<protein>
    <recommendedName>
        <fullName evidence="3">Ig-like domain-containing protein</fullName>
    </recommendedName>
</protein>
<feature type="chain" id="PRO_5034290391" description="Ig-like domain-containing protein" evidence="2">
    <location>
        <begin position="27"/>
        <end position="193"/>
    </location>
</feature>
<feature type="domain" description="Ig-like" evidence="3">
    <location>
        <begin position="8"/>
        <end position="111"/>
    </location>
</feature>
<keyword evidence="1" id="KW-0812">Transmembrane</keyword>
<dbReference type="InterPro" id="IPR013783">
    <property type="entry name" value="Ig-like_fold"/>
</dbReference>
<dbReference type="Proteomes" id="UP000694419">
    <property type="component" value="Unplaced"/>
</dbReference>
<dbReference type="GO" id="GO:0038023">
    <property type="term" value="F:signaling receptor activity"/>
    <property type="evidence" value="ECO:0007669"/>
    <property type="project" value="InterPro"/>
</dbReference>
<dbReference type="GO" id="GO:0002250">
    <property type="term" value="P:adaptive immune response"/>
    <property type="evidence" value="ECO:0007669"/>
    <property type="project" value="InterPro"/>
</dbReference>
<keyword evidence="1" id="KW-1133">Transmembrane helix</keyword>
<organism evidence="4 5">
    <name type="scientific">Calidris pygmaea</name>
    <name type="common">Spoon-billed sandpiper</name>
    <dbReference type="NCBI Taxonomy" id="425635"/>
    <lineage>
        <taxon>Eukaryota</taxon>
        <taxon>Metazoa</taxon>
        <taxon>Chordata</taxon>
        <taxon>Craniata</taxon>
        <taxon>Vertebrata</taxon>
        <taxon>Euteleostomi</taxon>
        <taxon>Archelosauria</taxon>
        <taxon>Archosauria</taxon>
        <taxon>Dinosauria</taxon>
        <taxon>Saurischia</taxon>
        <taxon>Theropoda</taxon>
        <taxon>Coelurosauria</taxon>
        <taxon>Aves</taxon>
        <taxon>Neognathae</taxon>
        <taxon>Neoaves</taxon>
        <taxon>Charadriiformes</taxon>
        <taxon>Scolopacidae</taxon>
        <taxon>Calidris</taxon>
    </lineage>
</organism>